<reference evidence="2 3" key="1">
    <citation type="submission" date="2016-02" db="EMBL/GenBank/DDBJ databases">
        <authorList>
            <person name="Wen L."/>
            <person name="He K."/>
            <person name="Yang H."/>
        </authorList>
    </citation>
    <scope>NUCLEOTIDE SEQUENCE [LARGE SCALE GENOMIC DNA]</scope>
    <source>
        <strain evidence="2">ShG14-8</strain>
    </source>
</reference>
<dbReference type="InterPro" id="IPR039315">
    <property type="entry name" value="CheW"/>
</dbReference>
<gene>
    <name evidence="2" type="ORF">AWT59_0783</name>
</gene>
<evidence type="ECO:0000313" key="2">
    <source>
        <dbReference type="EMBL" id="KXS33116.1"/>
    </source>
</evidence>
<accession>A0A139BVV4</accession>
<evidence type="ECO:0000259" key="1">
    <source>
        <dbReference type="PROSITE" id="PS50851"/>
    </source>
</evidence>
<dbReference type="AlphaFoldDB" id="A0A139BVV4"/>
<dbReference type="Gene3D" id="2.40.50.180">
    <property type="entry name" value="CheA-289, Domain 4"/>
    <property type="match status" value="1"/>
</dbReference>
<protein>
    <submittedName>
        <fullName evidence="2">Putative twitching motility protein, chemotaxis protein cheW</fullName>
    </submittedName>
</protein>
<dbReference type="Gene3D" id="2.30.30.40">
    <property type="entry name" value="SH3 Domains"/>
    <property type="match status" value="1"/>
</dbReference>
<dbReference type="GO" id="GO:0005829">
    <property type="term" value="C:cytosol"/>
    <property type="evidence" value="ECO:0007669"/>
    <property type="project" value="TreeGrafter"/>
</dbReference>
<reference evidence="2 3" key="2">
    <citation type="submission" date="2016-03" db="EMBL/GenBank/DDBJ databases">
        <title>New uncultured bacterium of the family Gallionellaceae from acid mine drainage: description and reconstruction of genome based on metagenomic analysis of microbial community.</title>
        <authorList>
            <person name="Kadnikov V."/>
            <person name="Ivasenko D."/>
            <person name="Beletsky A."/>
            <person name="Mardanov A."/>
            <person name="Danilova E."/>
            <person name="Pimenov N."/>
            <person name="Karnachuk O."/>
            <person name="Ravin N."/>
        </authorList>
    </citation>
    <scope>NUCLEOTIDE SEQUENCE [LARGE SCALE GENOMIC DNA]</scope>
    <source>
        <strain evidence="2">ShG14-8</strain>
    </source>
</reference>
<dbReference type="InterPro" id="IPR002545">
    <property type="entry name" value="CheW-lke_dom"/>
</dbReference>
<dbReference type="GO" id="GO:0007165">
    <property type="term" value="P:signal transduction"/>
    <property type="evidence" value="ECO:0007669"/>
    <property type="project" value="InterPro"/>
</dbReference>
<dbReference type="EMBL" id="LSLI01000011">
    <property type="protein sequence ID" value="KXS33116.1"/>
    <property type="molecule type" value="Genomic_DNA"/>
</dbReference>
<feature type="domain" description="CheW-like" evidence="1">
    <location>
        <begin position="33"/>
        <end position="171"/>
    </location>
</feature>
<dbReference type="InterPro" id="IPR036061">
    <property type="entry name" value="CheW-like_dom_sf"/>
</dbReference>
<dbReference type="SMART" id="SM00260">
    <property type="entry name" value="CheW"/>
    <property type="match status" value="1"/>
</dbReference>
<dbReference type="PANTHER" id="PTHR22617:SF43">
    <property type="entry name" value="PROTEIN PILI"/>
    <property type="match status" value="1"/>
</dbReference>
<dbReference type="PANTHER" id="PTHR22617">
    <property type="entry name" value="CHEMOTAXIS SENSOR HISTIDINE KINASE-RELATED"/>
    <property type="match status" value="1"/>
</dbReference>
<proteinExistence type="predicted"/>
<dbReference type="SUPFAM" id="SSF50341">
    <property type="entry name" value="CheW-like"/>
    <property type="match status" value="1"/>
</dbReference>
<dbReference type="Proteomes" id="UP000070578">
    <property type="component" value="Unassembled WGS sequence"/>
</dbReference>
<organism evidence="2 3">
    <name type="scientific">Candidatus Gallionella acididurans</name>
    <dbReference type="NCBI Taxonomy" id="1796491"/>
    <lineage>
        <taxon>Bacteria</taxon>
        <taxon>Pseudomonadati</taxon>
        <taxon>Pseudomonadota</taxon>
        <taxon>Betaproteobacteria</taxon>
        <taxon>Nitrosomonadales</taxon>
        <taxon>Gallionellaceae</taxon>
        <taxon>Gallionella</taxon>
    </lineage>
</organism>
<evidence type="ECO:0000313" key="3">
    <source>
        <dbReference type="Proteomes" id="UP000070578"/>
    </source>
</evidence>
<comment type="caution">
    <text evidence="2">The sequence shown here is derived from an EMBL/GenBank/DDBJ whole genome shotgun (WGS) entry which is preliminary data.</text>
</comment>
<name>A0A139BVV4_9PROT</name>
<dbReference type="GO" id="GO:0006935">
    <property type="term" value="P:chemotaxis"/>
    <property type="evidence" value="ECO:0007669"/>
    <property type="project" value="InterPro"/>
</dbReference>
<sequence>MNSVQSIDINVLKSQVDAEIAARLLVEAEHALHIHRRGFQVGDLRLLVSMESASEVVAMPPLFRLPGAPRGVKGLVNRHGRVVPVIDMADLFGVRHEGAENPWLLVCGRGDGAVGITTSSLPERKKFVDDDRVSLAEIGHPIAACAKGAYREGRDIWIDLDTDAFFDSVFLVEPAPL</sequence>
<dbReference type="Pfam" id="PF01584">
    <property type="entry name" value="CheW"/>
    <property type="match status" value="1"/>
</dbReference>
<dbReference type="PROSITE" id="PS50851">
    <property type="entry name" value="CHEW"/>
    <property type="match status" value="1"/>
</dbReference>